<dbReference type="Gene3D" id="1.20.5.4130">
    <property type="match status" value="1"/>
</dbReference>
<dbReference type="SUPFAM" id="SSF52540">
    <property type="entry name" value="P-loop containing nucleoside triphosphate hydrolases"/>
    <property type="match status" value="1"/>
</dbReference>
<evidence type="ECO:0000259" key="8">
    <source>
        <dbReference type="Pfam" id="PF00931"/>
    </source>
</evidence>
<feature type="domain" description="Disease resistance N-terminal" evidence="9">
    <location>
        <begin position="5"/>
        <end position="84"/>
    </location>
</feature>
<dbReference type="GO" id="GO:0009626">
    <property type="term" value="P:plant-type hypersensitive response"/>
    <property type="evidence" value="ECO:0007669"/>
    <property type="project" value="UniProtKB-ARBA"/>
</dbReference>
<evidence type="ECO:0000259" key="10">
    <source>
        <dbReference type="Pfam" id="PF23559"/>
    </source>
</evidence>
<dbReference type="InterPro" id="IPR055414">
    <property type="entry name" value="LRR_R13L4/SHOC2-like"/>
</dbReference>
<dbReference type="InterPro" id="IPR042197">
    <property type="entry name" value="Apaf_helical"/>
</dbReference>
<dbReference type="Pfam" id="PF18052">
    <property type="entry name" value="Rx_N"/>
    <property type="match status" value="1"/>
</dbReference>
<dbReference type="Gene3D" id="3.40.50.300">
    <property type="entry name" value="P-loop containing nucleotide triphosphate hydrolases"/>
    <property type="match status" value="1"/>
</dbReference>
<dbReference type="PRINTS" id="PR00364">
    <property type="entry name" value="DISEASERSIST"/>
</dbReference>
<evidence type="ECO:0000313" key="13">
    <source>
        <dbReference type="Proteomes" id="UP001140206"/>
    </source>
</evidence>
<dbReference type="FunFam" id="1.10.10.10:FF:000322">
    <property type="entry name" value="Probable disease resistance protein At1g63360"/>
    <property type="match status" value="1"/>
</dbReference>
<feature type="domain" description="Disease resistance protein winged helix" evidence="10">
    <location>
        <begin position="431"/>
        <end position="499"/>
    </location>
</feature>
<dbReference type="InterPro" id="IPR027417">
    <property type="entry name" value="P-loop_NTPase"/>
</dbReference>
<evidence type="ECO:0000256" key="5">
    <source>
        <dbReference type="ARBA" id="ARBA00022821"/>
    </source>
</evidence>
<feature type="domain" description="NB-ARC" evidence="8">
    <location>
        <begin position="176"/>
        <end position="344"/>
    </location>
</feature>
<dbReference type="SUPFAM" id="SSF52058">
    <property type="entry name" value="L domain-like"/>
    <property type="match status" value="1"/>
</dbReference>
<dbReference type="Pfam" id="PF23559">
    <property type="entry name" value="WHD_DRP"/>
    <property type="match status" value="1"/>
</dbReference>
<evidence type="ECO:0000256" key="3">
    <source>
        <dbReference type="ARBA" id="ARBA00022737"/>
    </source>
</evidence>
<dbReference type="Pfam" id="PF23598">
    <property type="entry name" value="LRR_14"/>
    <property type="match status" value="1"/>
</dbReference>
<proteinExistence type="inferred from homology"/>
<evidence type="ECO:0000256" key="7">
    <source>
        <dbReference type="SAM" id="MobiDB-lite"/>
    </source>
</evidence>
<keyword evidence="5" id="KW-0611">Plant defense</keyword>
<keyword evidence="6" id="KW-0175">Coiled coil</keyword>
<feature type="region of interest" description="Disordered" evidence="7">
    <location>
        <begin position="577"/>
        <end position="627"/>
    </location>
</feature>
<gene>
    <name evidence="12" type="ORF">LUZ62_049945</name>
</gene>
<comment type="caution">
    <text evidence="12">The sequence shown here is derived from an EMBL/GenBank/DDBJ whole genome shotgun (WGS) entry which is preliminary data.</text>
</comment>
<keyword evidence="2" id="KW-0433">Leucine-rich repeat</keyword>
<evidence type="ECO:0000256" key="4">
    <source>
        <dbReference type="ARBA" id="ARBA00022741"/>
    </source>
</evidence>
<dbReference type="InterPro" id="IPR041118">
    <property type="entry name" value="Rx_N"/>
</dbReference>
<feature type="coiled-coil region" evidence="6">
    <location>
        <begin position="112"/>
        <end position="139"/>
    </location>
</feature>
<dbReference type="Pfam" id="PF00931">
    <property type="entry name" value="NB-ARC"/>
    <property type="match status" value="1"/>
</dbReference>
<dbReference type="GO" id="GO:0042742">
    <property type="term" value="P:defense response to bacterium"/>
    <property type="evidence" value="ECO:0007669"/>
    <property type="project" value="UniProtKB-ARBA"/>
</dbReference>
<dbReference type="InterPro" id="IPR036388">
    <property type="entry name" value="WH-like_DNA-bd_sf"/>
</dbReference>
<keyword evidence="3" id="KW-0677">Repeat</keyword>
<dbReference type="Gene3D" id="1.10.8.430">
    <property type="entry name" value="Helical domain of apoptotic protease-activating factors"/>
    <property type="match status" value="1"/>
</dbReference>
<accession>A0AAV8G3L7</accession>
<dbReference type="PANTHER" id="PTHR23155">
    <property type="entry name" value="DISEASE RESISTANCE PROTEIN RP"/>
    <property type="match status" value="1"/>
</dbReference>
<dbReference type="GO" id="GO:0043531">
    <property type="term" value="F:ADP binding"/>
    <property type="evidence" value="ECO:0007669"/>
    <property type="project" value="InterPro"/>
</dbReference>
<feature type="domain" description="Disease resistance R13L4/SHOC-2-like LRR" evidence="11">
    <location>
        <begin position="631"/>
        <end position="939"/>
    </location>
</feature>
<dbReference type="InterPro" id="IPR044974">
    <property type="entry name" value="Disease_R_plants"/>
</dbReference>
<dbReference type="Gene3D" id="1.10.10.10">
    <property type="entry name" value="Winged helix-like DNA-binding domain superfamily/Winged helix DNA-binding domain"/>
    <property type="match status" value="1"/>
</dbReference>
<dbReference type="Proteomes" id="UP001140206">
    <property type="component" value="Chromosome 2"/>
</dbReference>
<dbReference type="GO" id="GO:0002758">
    <property type="term" value="P:innate immune response-activating signaling pathway"/>
    <property type="evidence" value="ECO:0007669"/>
    <property type="project" value="UniProtKB-ARBA"/>
</dbReference>
<keyword evidence="13" id="KW-1185">Reference proteome</keyword>
<feature type="compositionally biased region" description="Polar residues" evidence="7">
    <location>
        <begin position="617"/>
        <end position="627"/>
    </location>
</feature>
<name>A0AAV8G3L7_9POAL</name>
<evidence type="ECO:0000256" key="2">
    <source>
        <dbReference type="ARBA" id="ARBA00022614"/>
    </source>
</evidence>
<evidence type="ECO:0000313" key="12">
    <source>
        <dbReference type="EMBL" id="KAJ4798699.1"/>
    </source>
</evidence>
<keyword evidence="4" id="KW-0547">Nucleotide-binding</keyword>
<evidence type="ECO:0000256" key="1">
    <source>
        <dbReference type="ARBA" id="ARBA00008894"/>
    </source>
</evidence>
<dbReference type="AlphaFoldDB" id="A0AAV8G3L7"/>
<protein>
    <submittedName>
        <fullName evidence="12">Disease resistance protein RPP13</fullName>
    </submittedName>
</protein>
<sequence length="983" mass="112779">MANCAVDTVVQLVKEYAVKEAEALAEMGDKIMVLSDRLEWLQTFIRDADQKRRSKQNPFVAVWVRQTRDVAFQVEDVLDDYFRKTFLAEMERSWWNAFFKCITHPVAQFWTLHDLRNRMNKIEQRLIEISKNKDDYNIQSAGEPSSVWTSSSTTNLAAWDNLEEDMIGFDGYEETLKNLLIGADTDPLAIISVLGESGSGKTKLTRKIFNCEEVQKHFQIRSWTLLPPKYRVTEILGKIHKKVKSQVPHEKKVQRYAGNDICEILMDELDEGRYLLVLDGMASITDWSTIKAALPDLRNGSRVVLIMQSDCEGVEQFVDRSHPALKIERLNEEMSKTLFLNRVFGVHSYPSWFDENTYGKDVFTLTQGLPLAIAILAGLLRSKESQAEWDSQFKQLKDERGMRALGHILAMSFDDLPHSLKSCFLYLGALPETKLHDGNKLVRLWISEGFIKPKKGKTLEEIGQQHLKELVSRCLVQLLNKDAEGNVQFISIHGPVHAFAQSESHEANFFTIHDNLDVHAPSTVRRLSVQNHTEKYVPLKNSFPKLRSLVCNFSEEQDNTKVAAPQTNQNNFAQEQDNTNVSTPQTHQNNFSQEQDNTNVSTSQTHQNKFAEKQDNTKVSAPQTNQKSHTLRFLHASKFLRVIDLQGLRLESLPNEVGSMIHLRYLGVKNCGLKQLPASIGNLIYLQTFDVQDTDASNINEEFWNIPTLRHIFTCKMKPPITLESKDNLQTLHGIDCSSWNTALLEKAMNLRSLELEGLSNLHMEALLVALRKLELLVHLRLKCSKEASIPSGIFNISILRRLQGLEIDGKLEKAQGENSMQSYSSTLPNLTKLILRNSSMSQEFIFMLAKFPRLSFFKLEYSSYSDKKLVFPENGFRGLKGLHLSLDKLVDWRIEKSVMPELAKLYFWQCRSMEVIPDGMRYLRNLKEVMVYHSHKIAKRIKEGGDDYRKVEHVPIIRVPWKQAEKIKTLFRRSIKSLIASY</sequence>
<organism evidence="12 13">
    <name type="scientific">Rhynchospora pubera</name>
    <dbReference type="NCBI Taxonomy" id="906938"/>
    <lineage>
        <taxon>Eukaryota</taxon>
        <taxon>Viridiplantae</taxon>
        <taxon>Streptophyta</taxon>
        <taxon>Embryophyta</taxon>
        <taxon>Tracheophyta</taxon>
        <taxon>Spermatophyta</taxon>
        <taxon>Magnoliopsida</taxon>
        <taxon>Liliopsida</taxon>
        <taxon>Poales</taxon>
        <taxon>Cyperaceae</taxon>
        <taxon>Cyperoideae</taxon>
        <taxon>Rhynchosporeae</taxon>
        <taxon>Rhynchospora</taxon>
    </lineage>
</organism>
<evidence type="ECO:0000256" key="6">
    <source>
        <dbReference type="SAM" id="Coils"/>
    </source>
</evidence>
<dbReference type="Gene3D" id="3.80.10.10">
    <property type="entry name" value="Ribonuclease Inhibitor"/>
    <property type="match status" value="1"/>
</dbReference>
<dbReference type="InterPro" id="IPR002182">
    <property type="entry name" value="NB-ARC"/>
</dbReference>
<evidence type="ECO:0000259" key="11">
    <source>
        <dbReference type="Pfam" id="PF23598"/>
    </source>
</evidence>
<dbReference type="InterPro" id="IPR038005">
    <property type="entry name" value="RX-like_CC"/>
</dbReference>
<dbReference type="CDD" id="cd14798">
    <property type="entry name" value="RX-CC_like"/>
    <property type="match status" value="1"/>
</dbReference>
<dbReference type="PANTHER" id="PTHR23155:SF1052">
    <property type="entry name" value="DISEASE RESISTANCE PROTEIN RPM1"/>
    <property type="match status" value="1"/>
</dbReference>
<dbReference type="InterPro" id="IPR058922">
    <property type="entry name" value="WHD_DRP"/>
</dbReference>
<feature type="compositionally biased region" description="Polar residues" evidence="7">
    <location>
        <begin position="577"/>
        <end position="608"/>
    </location>
</feature>
<evidence type="ECO:0000259" key="9">
    <source>
        <dbReference type="Pfam" id="PF18052"/>
    </source>
</evidence>
<dbReference type="EMBL" id="JAMFTS010000002">
    <property type="protein sequence ID" value="KAJ4798699.1"/>
    <property type="molecule type" value="Genomic_DNA"/>
</dbReference>
<reference evidence="12" key="1">
    <citation type="submission" date="2022-08" db="EMBL/GenBank/DDBJ databases">
        <authorList>
            <person name="Marques A."/>
        </authorList>
    </citation>
    <scope>NUCLEOTIDE SEQUENCE</scope>
    <source>
        <strain evidence="12">RhyPub2mFocal</strain>
        <tissue evidence="12">Leaves</tissue>
    </source>
</reference>
<comment type="similarity">
    <text evidence="1">Belongs to the disease resistance NB-LRR family.</text>
</comment>
<dbReference type="InterPro" id="IPR032675">
    <property type="entry name" value="LRR_dom_sf"/>
</dbReference>